<evidence type="ECO:0000313" key="2">
    <source>
        <dbReference type="Proteomes" id="UP000243217"/>
    </source>
</evidence>
<feature type="non-terminal residue" evidence="1">
    <location>
        <position position="126"/>
    </location>
</feature>
<dbReference type="EMBL" id="JNBS01002276">
    <property type="protein sequence ID" value="OQR93135.1"/>
    <property type="molecule type" value="Genomic_DNA"/>
</dbReference>
<comment type="caution">
    <text evidence="1">The sequence shown here is derived from an EMBL/GenBank/DDBJ whole genome shotgun (WGS) entry which is preliminary data.</text>
</comment>
<name>A0A1V9Z566_9STRA</name>
<evidence type="ECO:0000313" key="1">
    <source>
        <dbReference type="EMBL" id="OQR93135.1"/>
    </source>
</evidence>
<dbReference type="STRING" id="74557.A0A1V9Z566"/>
<keyword evidence="2" id="KW-1185">Reference proteome</keyword>
<gene>
    <name evidence="1" type="ORF">THRCLA_22340</name>
</gene>
<feature type="non-terminal residue" evidence="1">
    <location>
        <position position="1"/>
    </location>
</feature>
<evidence type="ECO:0008006" key="3">
    <source>
        <dbReference type="Google" id="ProtNLM"/>
    </source>
</evidence>
<protein>
    <recommendedName>
        <fullName evidence="3">Multidrug/Oligosaccharidyl-lipid/Polysaccharide (MOP) Flippase Superfamily</fullName>
    </recommendedName>
</protein>
<accession>A0A1V9Z566</accession>
<sequence length="126" mass="14280">TAQALELLYYKPAFWTCSTVPCSYYAEYFRSRCGSIFSLPTAKYTRCLFVGLHFVHVYELLEKTLLAQNVAFSMIYCNIVCNIVDAIVGYSLIHYYDMGLLGVAIGRTITNISLPLCFDSILLEKC</sequence>
<dbReference type="OrthoDB" id="2126698at2759"/>
<organism evidence="1 2">
    <name type="scientific">Thraustotheca clavata</name>
    <dbReference type="NCBI Taxonomy" id="74557"/>
    <lineage>
        <taxon>Eukaryota</taxon>
        <taxon>Sar</taxon>
        <taxon>Stramenopiles</taxon>
        <taxon>Oomycota</taxon>
        <taxon>Saprolegniomycetes</taxon>
        <taxon>Saprolegniales</taxon>
        <taxon>Achlyaceae</taxon>
        <taxon>Thraustotheca</taxon>
    </lineage>
</organism>
<proteinExistence type="predicted"/>
<dbReference type="AlphaFoldDB" id="A0A1V9Z566"/>
<reference evidence="1 2" key="1">
    <citation type="journal article" date="2014" name="Genome Biol. Evol.">
        <title>The secreted proteins of Achlya hypogyna and Thraustotheca clavata identify the ancestral oomycete secretome and reveal gene acquisitions by horizontal gene transfer.</title>
        <authorList>
            <person name="Misner I."/>
            <person name="Blouin N."/>
            <person name="Leonard G."/>
            <person name="Richards T.A."/>
            <person name="Lane C.E."/>
        </authorList>
    </citation>
    <scope>NUCLEOTIDE SEQUENCE [LARGE SCALE GENOMIC DNA]</scope>
    <source>
        <strain evidence="1 2">ATCC 34112</strain>
    </source>
</reference>
<dbReference type="Proteomes" id="UP000243217">
    <property type="component" value="Unassembled WGS sequence"/>
</dbReference>